<evidence type="ECO:0000313" key="1">
    <source>
        <dbReference type="EMBL" id="SDG65106.1"/>
    </source>
</evidence>
<dbReference type="EMBL" id="FNCO01000002">
    <property type="protein sequence ID" value="SDG65106.1"/>
    <property type="molecule type" value="Genomic_DNA"/>
</dbReference>
<dbReference type="OrthoDB" id="6516509at2"/>
<proteinExistence type="predicted"/>
<name>A0A1G7VZ97_9PSED</name>
<reference evidence="2" key="1">
    <citation type="submission" date="2016-10" db="EMBL/GenBank/DDBJ databases">
        <authorList>
            <person name="Varghese N."/>
            <person name="Submissions S."/>
        </authorList>
    </citation>
    <scope>NUCLEOTIDE SEQUENCE [LARGE SCALE GENOMIC DNA]</scope>
    <source>
        <strain evidence="2">ATCC 700689</strain>
    </source>
</reference>
<evidence type="ECO:0000313" key="2">
    <source>
        <dbReference type="Proteomes" id="UP000182894"/>
    </source>
</evidence>
<dbReference type="Proteomes" id="UP000182894">
    <property type="component" value="Unassembled WGS sequence"/>
</dbReference>
<keyword evidence="2" id="KW-1185">Reference proteome</keyword>
<accession>A0A1G7VZ97</accession>
<dbReference type="STRING" id="89065.SAMN05216605_102693"/>
<dbReference type="AlphaFoldDB" id="A0A1G7VZ97"/>
<organism evidence="1 2">
    <name type="scientific">Pseudomonas abietaniphila</name>
    <dbReference type="NCBI Taxonomy" id="89065"/>
    <lineage>
        <taxon>Bacteria</taxon>
        <taxon>Pseudomonadati</taxon>
        <taxon>Pseudomonadota</taxon>
        <taxon>Gammaproteobacteria</taxon>
        <taxon>Pseudomonadales</taxon>
        <taxon>Pseudomonadaceae</taxon>
        <taxon>Pseudomonas</taxon>
    </lineage>
</organism>
<protein>
    <submittedName>
        <fullName evidence="1">Type III secretion protein Q</fullName>
    </submittedName>
</protein>
<dbReference type="RefSeq" id="WP_074751306.1">
    <property type="nucleotide sequence ID" value="NZ_FNCO01000002.1"/>
</dbReference>
<gene>
    <name evidence="1" type="ORF">SAMN05216605_102693</name>
</gene>
<sequence>MSALSLRKVDSTTAHLSRSLGLGVSLHFNVQGEHGTVSLLPLIADPVAEPRLHWFNSASGPFGLSDAEAMLSLLGELPVTLAGDFQPWYWQVLNQRMSPAVAELFCPLAPLSDITALPVAVMTCRIQVQREDQSLHGLFQADAATLLRMLQSAPWRAHRQTLDEAWLITQPLELGHLSLTLAQLASLQPGDVLLPSLCHFDSDGNGYLQLGGRQWAVQTDSHQGRLSVQLSHEEPLEHGQ</sequence>